<dbReference type="PANTHER" id="PTHR30505">
    <property type="entry name" value="FRUCTOSE-LIKE PERMEASE"/>
    <property type="match status" value="1"/>
</dbReference>
<keyword evidence="7" id="KW-0598">Phosphotransferase system</keyword>
<dbReference type="KEGG" id="gqu:AWC35_12615"/>
<evidence type="ECO:0000259" key="9">
    <source>
        <dbReference type="PROSITE" id="PS51099"/>
    </source>
</evidence>
<dbReference type="GO" id="GO:0022877">
    <property type="term" value="F:protein-N(PI)-phosphohistidine-fructose phosphotransferase system transporter activity"/>
    <property type="evidence" value="ECO:0007669"/>
    <property type="project" value="InterPro"/>
</dbReference>
<dbReference type="InterPro" id="IPR003501">
    <property type="entry name" value="PTS_EIIB_2/3"/>
</dbReference>
<dbReference type="InterPro" id="IPR050864">
    <property type="entry name" value="Bacterial_PTS_Sugar_Transport"/>
</dbReference>
<gene>
    <name evidence="10" type="ORF">AWC35_12615</name>
</gene>
<comment type="catalytic activity">
    <reaction evidence="1">
        <text>D-fructose(out) + N(pros)-phospho-L-histidyl-[protein] = D-fructose 1-phosphate(in) + L-histidyl-[protein]</text>
        <dbReference type="Rhea" id="RHEA:49252"/>
        <dbReference type="Rhea" id="RHEA-COMP:9745"/>
        <dbReference type="Rhea" id="RHEA-COMP:9746"/>
        <dbReference type="ChEBI" id="CHEBI:29979"/>
        <dbReference type="ChEBI" id="CHEBI:37721"/>
        <dbReference type="ChEBI" id="CHEBI:58674"/>
        <dbReference type="ChEBI" id="CHEBI:64837"/>
        <dbReference type="EC" id="2.7.1.202"/>
    </reaction>
</comment>
<evidence type="ECO:0000256" key="3">
    <source>
        <dbReference type="ARBA" id="ARBA00022448"/>
    </source>
</evidence>
<dbReference type="EC" id="2.7.1.202" evidence="2"/>
<dbReference type="PANTHER" id="PTHR30505:SF0">
    <property type="entry name" value="FRUCTOSE-LIKE PTS SYSTEM EIIBC COMPONENT-RELATED"/>
    <property type="match status" value="1"/>
</dbReference>
<evidence type="ECO:0000256" key="6">
    <source>
        <dbReference type="ARBA" id="ARBA00022679"/>
    </source>
</evidence>
<dbReference type="Gene3D" id="3.40.50.2300">
    <property type="match status" value="1"/>
</dbReference>
<dbReference type="GO" id="GO:0005886">
    <property type="term" value="C:plasma membrane"/>
    <property type="evidence" value="ECO:0007669"/>
    <property type="project" value="TreeGrafter"/>
</dbReference>
<evidence type="ECO:0000256" key="8">
    <source>
        <dbReference type="ARBA" id="ARBA00022777"/>
    </source>
</evidence>
<dbReference type="GO" id="GO:0090563">
    <property type="term" value="F:protein-phosphocysteine-sugar phosphotransferase activity"/>
    <property type="evidence" value="ECO:0007669"/>
    <property type="project" value="TreeGrafter"/>
</dbReference>
<evidence type="ECO:0000256" key="2">
    <source>
        <dbReference type="ARBA" id="ARBA00012799"/>
    </source>
</evidence>
<evidence type="ECO:0000256" key="1">
    <source>
        <dbReference type="ARBA" id="ARBA00001401"/>
    </source>
</evidence>
<feature type="domain" description="PTS EIIB type-2" evidence="9">
    <location>
        <begin position="20"/>
        <end position="116"/>
    </location>
</feature>
<proteinExistence type="predicted"/>
<dbReference type="GO" id="GO:0009401">
    <property type="term" value="P:phosphoenolpyruvate-dependent sugar phosphotransferase system"/>
    <property type="evidence" value="ECO:0007669"/>
    <property type="project" value="UniProtKB-KW"/>
</dbReference>
<keyword evidence="3" id="KW-0813">Transport</keyword>
<protein>
    <recommendedName>
        <fullName evidence="2">protein-N(pi)-phosphohistidine--D-fructose phosphotransferase</fullName>
        <ecNumber evidence="2">2.7.1.202</ecNumber>
    </recommendedName>
</protein>
<dbReference type="Pfam" id="PF02302">
    <property type="entry name" value="PTS_IIB"/>
    <property type="match status" value="1"/>
</dbReference>
<dbReference type="RefSeq" id="WP_095846707.1">
    <property type="nucleotide sequence ID" value="NZ_CP014136.1"/>
</dbReference>
<keyword evidence="5" id="KW-0762">Sugar transport</keyword>
<dbReference type="InterPro" id="IPR036095">
    <property type="entry name" value="PTS_EIIB-like_sf"/>
</dbReference>
<keyword evidence="11" id="KW-1185">Reference proteome</keyword>
<evidence type="ECO:0000256" key="5">
    <source>
        <dbReference type="ARBA" id="ARBA00022597"/>
    </source>
</evidence>
<sequence>MTQIIKEEALHASGDKKLSIVAVTACATGVAHTYMAAEQLERLAKDNNLAIKIETQGVLGIKNKVTAADVNLADLAIIASDITIDEPSRFDGCRIINVRISSLLLRPSELIVSIKKIIHQPRGKVIDL</sequence>
<name>A0A250B1R3_9GAMM</name>
<dbReference type="CDD" id="cd05569">
    <property type="entry name" value="PTS_IIB_fructose"/>
    <property type="match status" value="1"/>
</dbReference>
<dbReference type="InterPro" id="IPR003353">
    <property type="entry name" value="PTS_IIB_fruc"/>
</dbReference>
<dbReference type="NCBIfam" id="TIGR00829">
    <property type="entry name" value="FRU"/>
    <property type="match status" value="1"/>
</dbReference>
<accession>A0A250B1R3</accession>
<dbReference type="PROSITE" id="PS51099">
    <property type="entry name" value="PTS_EIIB_TYPE_2"/>
    <property type="match status" value="1"/>
</dbReference>
<keyword evidence="8" id="KW-0418">Kinase</keyword>
<dbReference type="AlphaFoldDB" id="A0A250B1R3"/>
<evidence type="ECO:0000256" key="7">
    <source>
        <dbReference type="ARBA" id="ARBA00022683"/>
    </source>
</evidence>
<evidence type="ECO:0000256" key="4">
    <source>
        <dbReference type="ARBA" id="ARBA00022553"/>
    </source>
</evidence>
<dbReference type="InterPro" id="IPR013011">
    <property type="entry name" value="PTS_EIIB_2"/>
</dbReference>
<dbReference type="Proteomes" id="UP000217182">
    <property type="component" value="Chromosome"/>
</dbReference>
<dbReference type="SUPFAM" id="SSF52794">
    <property type="entry name" value="PTS system IIB component-like"/>
    <property type="match status" value="1"/>
</dbReference>
<keyword evidence="4" id="KW-0597">Phosphoprotein</keyword>
<reference evidence="10 11" key="1">
    <citation type="submission" date="2016-01" db="EMBL/GenBank/DDBJ databases">
        <authorList>
            <person name="Oliw E.H."/>
        </authorList>
    </citation>
    <scope>NUCLEOTIDE SEQUENCE [LARGE SCALE GENOMIC DNA]</scope>
    <source>
        <strain evidence="10 11">FRB97</strain>
    </source>
</reference>
<dbReference type="GO" id="GO:0016301">
    <property type="term" value="F:kinase activity"/>
    <property type="evidence" value="ECO:0007669"/>
    <property type="project" value="UniProtKB-KW"/>
</dbReference>
<organism evidence="10 11">
    <name type="scientific">Gibbsiella quercinecans</name>
    <dbReference type="NCBI Taxonomy" id="929813"/>
    <lineage>
        <taxon>Bacteria</taxon>
        <taxon>Pseudomonadati</taxon>
        <taxon>Pseudomonadota</taxon>
        <taxon>Gammaproteobacteria</taxon>
        <taxon>Enterobacterales</taxon>
        <taxon>Yersiniaceae</taxon>
        <taxon>Gibbsiella</taxon>
    </lineage>
</organism>
<evidence type="ECO:0000313" key="10">
    <source>
        <dbReference type="EMBL" id="ATA20104.1"/>
    </source>
</evidence>
<evidence type="ECO:0000313" key="11">
    <source>
        <dbReference type="Proteomes" id="UP000217182"/>
    </source>
</evidence>
<keyword evidence="6" id="KW-0808">Transferase</keyword>
<dbReference type="OrthoDB" id="9782569at2"/>
<dbReference type="EMBL" id="CP014136">
    <property type="protein sequence ID" value="ATA20104.1"/>
    <property type="molecule type" value="Genomic_DNA"/>
</dbReference>